<sequence>MKTCKVCKNNFDEDFYENHESNCTNLFHQTIKCLCCKKTFNSIYEDNFRQHADECEKNFLDGMEYEARKLEEGDVHSGTAVHCFKCNEIVLKKDIKDHYYRVCQKTTKKVTFSGTCFLCKEELPIDQISVHVENCKKNSDKYVQCDICDKHIYKTSIYKHYKFVHKMKYARKATEKKPKDDNGKIKCPRCDLKFLRTNLYAHMKNVHKEKYVEPPKKTKMKKKNVRNRVPRWKLDKADWSLFENLCQAELQFEMFKTVQDPILTLNTVSTPIAGRTIPKTSANSKHPSKHMV</sequence>
<reference evidence="1" key="1">
    <citation type="submission" date="2018-11" db="EMBL/GenBank/DDBJ databases">
        <authorList>
            <person name="Alioto T."/>
            <person name="Alioto T."/>
        </authorList>
    </citation>
    <scope>NUCLEOTIDE SEQUENCE</scope>
</reference>
<proteinExistence type="predicted"/>
<keyword evidence="2" id="KW-1185">Reference proteome</keyword>
<gene>
    <name evidence="1" type="ORF">MGAL_10B029914</name>
</gene>
<dbReference type="Proteomes" id="UP000596742">
    <property type="component" value="Unassembled WGS sequence"/>
</dbReference>
<comment type="caution">
    <text evidence="1">The sequence shown here is derived from an EMBL/GenBank/DDBJ whole genome shotgun (WGS) entry which is preliminary data.</text>
</comment>
<dbReference type="AlphaFoldDB" id="A0A8B6EHD5"/>
<evidence type="ECO:0000313" key="2">
    <source>
        <dbReference type="Proteomes" id="UP000596742"/>
    </source>
</evidence>
<protein>
    <submittedName>
        <fullName evidence="1">Uncharacterized protein</fullName>
    </submittedName>
</protein>
<name>A0A8B6EHD5_MYTGA</name>
<accession>A0A8B6EHD5</accession>
<organism evidence="1 2">
    <name type="scientific">Mytilus galloprovincialis</name>
    <name type="common">Mediterranean mussel</name>
    <dbReference type="NCBI Taxonomy" id="29158"/>
    <lineage>
        <taxon>Eukaryota</taxon>
        <taxon>Metazoa</taxon>
        <taxon>Spiralia</taxon>
        <taxon>Lophotrochozoa</taxon>
        <taxon>Mollusca</taxon>
        <taxon>Bivalvia</taxon>
        <taxon>Autobranchia</taxon>
        <taxon>Pteriomorphia</taxon>
        <taxon>Mytilida</taxon>
        <taxon>Mytiloidea</taxon>
        <taxon>Mytilidae</taxon>
        <taxon>Mytilinae</taxon>
        <taxon>Mytilus</taxon>
    </lineage>
</organism>
<dbReference type="OrthoDB" id="10472191at2759"/>
<dbReference type="EMBL" id="UYJE01005166">
    <property type="protein sequence ID" value="VDI34613.1"/>
    <property type="molecule type" value="Genomic_DNA"/>
</dbReference>
<evidence type="ECO:0000313" key="1">
    <source>
        <dbReference type="EMBL" id="VDI34613.1"/>
    </source>
</evidence>